<evidence type="ECO:0000256" key="2">
    <source>
        <dbReference type="ARBA" id="ARBA00022630"/>
    </source>
</evidence>
<comment type="subunit">
    <text evidence="10">Heterotetramer of 2 PreA and 2 PreT subunits.</text>
</comment>
<keyword evidence="3" id="KW-0288">FMN</keyword>
<dbReference type="InterPro" id="IPR023753">
    <property type="entry name" value="FAD/NAD-binding_dom"/>
</dbReference>
<keyword evidence="14" id="KW-1185">Reference proteome</keyword>
<keyword evidence="4" id="KW-0560">Oxidoreductase</keyword>
<dbReference type="PANTHER" id="PTHR43073:SF2">
    <property type="entry name" value="DIHYDROPYRIMIDINE DEHYDROGENASE [NADP(+)]"/>
    <property type="match status" value="1"/>
</dbReference>
<evidence type="ECO:0000256" key="3">
    <source>
        <dbReference type="ARBA" id="ARBA00022643"/>
    </source>
</evidence>
<protein>
    <recommendedName>
        <fullName evidence="11">dihydrouracil dehydrogenase (NAD(+))</fullName>
        <ecNumber evidence="11">1.3.1.1</ecNumber>
    </recommendedName>
    <alternativeName>
        <fullName evidence="6">Dihydrothymine dehydrogenase</fullName>
    </alternativeName>
    <alternativeName>
        <fullName evidence="5">Dihydrouracil dehydrogenase</fullName>
    </alternativeName>
</protein>
<dbReference type="GO" id="GO:0004159">
    <property type="term" value="F:dihydropyrimidine dehydrogenase (NAD+) activity"/>
    <property type="evidence" value="ECO:0007669"/>
    <property type="project" value="UniProtKB-EC"/>
</dbReference>
<dbReference type="Pfam" id="PF07992">
    <property type="entry name" value="Pyr_redox_2"/>
    <property type="match status" value="1"/>
</dbReference>
<gene>
    <name evidence="13" type="ORF">TMPK1_15400</name>
</gene>
<dbReference type="AlphaFoldDB" id="A0A8S8X7M6"/>
<evidence type="ECO:0000259" key="12">
    <source>
        <dbReference type="PROSITE" id="PS51379"/>
    </source>
</evidence>
<evidence type="ECO:0000256" key="4">
    <source>
        <dbReference type="ARBA" id="ARBA00023002"/>
    </source>
</evidence>
<dbReference type="Gene3D" id="1.10.1060.10">
    <property type="entry name" value="Alpha-helical ferredoxin"/>
    <property type="match status" value="1"/>
</dbReference>
<dbReference type="PROSITE" id="PS51379">
    <property type="entry name" value="4FE4S_FER_2"/>
    <property type="match status" value="1"/>
</dbReference>
<dbReference type="EMBL" id="BOPV01000001">
    <property type="protein sequence ID" value="GIL39303.1"/>
    <property type="molecule type" value="Genomic_DNA"/>
</dbReference>
<dbReference type="Pfam" id="PF14691">
    <property type="entry name" value="Fer4_20"/>
    <property type="match status" value="1"/>
</dbReference>
<evidence type="ECO:0000256" key="11">
    <source>
        <dbReference type="ARBA" id="ARBA00049728"/>
    </source>
</evidence>
<dbReference type="SUPFAM" id="SSF46548">
    <property type="entry name" value="alpha-helical ferredoxin"/>
    <property type="match status" value="1"/>
</dbReference>
<sequence>MADLPDIAAHRLSADALRANFGDAEPPLTDAQAVVEANRCYFCYDAPCIQACPTGIDIPGFIRGIATGNVKGAALRILEENIMGGTCARACPTEILCEQACVRNAQEAKPIDIGGLQRHATDHLFDAQIQPFTRAAPTGKRVAVVGAGPAGLACAHALSRQGHEIVVYEARAKAGGLNEYGLAAYKMADEFAAREVAFILAIGGITIENNRALGRDLQLGELTTQFDAVFLGMGQAGVNALNDDAHPMDGFLPAVDFIAALRQADDKSTVPVGRRVVVIGGGNTAIDAAVQSKRLGAEDVTLVYRRGADDMSATTAEQEWAQTNDVRIKRWARPARLHATDGAVRSVEFERTKMGADGKLTGTGEFFTVDADMVLTAIGQTFVPDPVTRDANAVLELDRGRIRVDADHKTSLPNVFAGGDCVQGQDLTVSAVQHGKLAARAIDRLLRS</sequence>
<dbReference type="InterPro" id="IPR036188">
    <property type="entry name" value="FAD/NAD-bd_sf"/>
</dbReference>
<dbReference type="Gene3D" id="3.50.50.60">
    <property type="entry name" value="FAD/NAD(P)-binding domain"/>
    <property type="match status" value="2"/>
</dbReference>
<evidence type="ECO:0000313" key="13">
    <source>
        <dbReference type="EMBL" id="GIL39303.1"/>
    </source>
</evidence>
<dbReference type="PRINTS" id="PR00419">
    <property type="entry name" value="ADXRDTASE"/>
</dbReference>
<evidence type="ECO:0000256" key="5">
    <source>
        <dbReference type="ARBA" id="ARBA00030119"/>
    </source>
</evidence>
<dbReference type="SUPFAM" id="SSF51971">
    <property type="entry name" value="Nucleotide-binding domain"/>
    <property type="match status" value="1"/>
</dbReference>
<evidence type="ECO:0000256" key="9">
    <source>
        <dbReference type="ARBA" id="ARBA00049578"/>
    </source>
</evidence>
<dbReference type="InterPro" id="IPR028261">
    <property type="entry name" value="DPD_II"/>
</dbReference>
<evidence type="ECO:0000256" key="1">
    <source>
        <dbReference type="ARBA" id="ARBA00001917"/>
    </source>
</evidence>
<dbReference type="RefSeq" id="WP_420242412.1">
    <property type="nucleotide sequence ID" value="NZ_BOPV01000001.1"/>
</dbReference>
<dbReference type="GO" id="GO:0051536">
    <property type="term" value="F:iron-sulfur cluster binding"/>
    <property type="evidence" value="ECO:0007669"/>
    <property type="project" value="InterPro"/>
</dbReference>
<dbReference type="Proteomes" id="UP000681075">
    <property type="component" value="Unassembled WGS sequence"/>
</dbReference>
<comment type="cofactor">
    <cofactor evidence="1">
        <name>FMN</name>
        <dbReference type="ChEBI" id="CHEBI:58210"/>
    </cofactor>
</comment>
<dbReference type="InterPro" id="IPR017896">
    <property type="entry name" value="4Fe4S_Fe-S-bd"/>
</dbReference>
<comment type="function">
    <text evidence="9">Involved in pyrimidine base degradation. Catalyzes physiologically the reduction of uracil to 5,6-dihydrouracil (DHU) by using NADH as a specific cosubstrate. It also catalyzes the reverse reaction and the reduction of thymine to 5,6-dihydrothymine (DHT).</text>
</comment>
<organism evidence="13 14">
    <name type="scientific">Roseiterribacter gracilis</name>
    <dbReference type="NCBI Taxonomy" id="2812848"/>
    <lineage>
        <taxon>Bacteria</taxon>
        <taxon>Pseudomonadati</taxon>
        <taxon>Pseudomonadota</taxon>
        <taxon>Alphaproteobacteria</taxon>
        <taxon>Rhodospirillales</taxon>
        <taxon>Roseiterribacteraceae</taxon>
        <taxon>Roseiterribacter</taxon>
    </lineage>
</organism>
<keyword evidence="2" id="KW-0285">Flavoprotein</keyword>
<comment type="catalytic activity">
    <reaction evidence="8">
        <text>5,6-dihydrouracil + NAD(+) = uracil + NADH + H(+)</text>
        <dbReference type="Rhea" id="RHEA:20189"/>
        <dbReference type="ChEBI" id="CHEBI:15378"/>
        <dbReference type="ChEBI" id="CHEBI:15901"/>
        <dbReference type="ChEBI" id="CHEBI:17568"/>
        <dbReference type="ChEBI" id="CHEBI:57540"/>
        <dbReference type="ChEBI" id="CHEBI:57945"/>
        <dbReference type="EC" id="1.3.1.1"/>
    </reaction>
</comment>
<comment type="caution">
    <text evidence="13">The sequence shown here is derived from an EMBL/GenBank/DDBJ whole genome shotgun (WGS) entry which is preliminary data.</text>
</comment>
<comment type="catalytic activity">
    <reaction evidence="7">
        <text>5,6-dihydrothymine + NAD(+) = thymine + NADH + H(+)</text>
        <dbReference type="Rhea" id="RHEA:28791"/>
        <dbReference type="ChEBI" id="CHEBI:15378"/>
        <dbReference type="ChEBI" id="CHEBI:17821"/>
        <dbReference type="ChEBI" id="CHEBI:27468"/>
        <dbReference type="ChEBI" id="CHEBI:57540"/>
        <dbReference type="ChEBI" id="CHEBI:57945"/>
        <dbReference type="EC" id="1.3.1.1"/>
    </reaction>
</comment>
<name>A0A8S8X7M6_9PROT</name>
<reference evidence="13" key="1">
    <citation type="submission" date="2021-02" db="EMBL/GenBank/DDBJ databases">
        <title>Genome sequence of Rhodospirillales sp. strain TMPK1 isolated from soil.</title>
        <authorList>
            <person name="Nakai R."/>
            <person name="Kusada H."/>
            <person name="Tamaki H."/>
        </authorList>
    </citation>
    <scope>NUCLEOTIDE SEQUENCE</scope>
    <source>
        <strain evidence="13">TMPK1</strain>
    </source>
</reference>
<evidence type="ECO:0000256" key="8">
    <source>
        <dbReference type="ARBA" id="ARBA00048792"/>
    </source>
</evidence>
<feature type="domain" description="4Fe-4S ferredoxin-type" evidence="12">
    <location>
        <begin position="31"/>
        <end position="61"/>
    </location>
</feature>
<evidence type="ECO:0000256" key="7">
    <source>
        <dbReference type="ARBA" id="ARBA00047685"/>
    </source>
</evidence>
<accession>A0A8S8X7M6</accession>
<dbReference type="PANTHER" id="PTHR43073">
    <property type="entry name" value="DIHYDROPYRIMIDINE DEHYDROGENASE [NADP(+)]"/>
    <property type="match status" value="1"/>
</dbReference>
<evidence type="ECO:0000256" key="6">
    <source>
        <dbReference type="ARBA" id="ARBA00032722"/>
    </source>
</evidence>
<dbReference type="EC" id="1.3.1.1" evidence="11"/>
<evidence type="ECO:0000256" key="10">
    <source>
        <dbReference type="ARBA" id="ARBA00049714"/>
    </source>
</evidence>
<proteinExistence type="predicted"/>
<evidence type="ECO:0000313" key="14">
    <source>
        <dbReference type="Proteomes" id="UP000681075"/>
    </source>
</evidence>
<dbReference type="InterPro" id="IPR009051">
    <property type="entry name" value="Helical_ferredxn"/>
</dbReference>